<dbReference type="EMBL" id="LMVM01000039">
    <property type="protein sequence ID" value="PAV03297.1"/>
    <property type="molecule type" value="Genomic_DNA"/>
</dbReference>
<sequence>MNNRNITIITIVIIAVAAIGVYGYNTYSTSSESGTIVIYAADSLGSQLNATAKEFKNQHPNVNVEIHYSGSQAAIRQITDLNKSADIMASADYGLIDQRLIPNYTSWNVKYARNNLVIAYTNKSKNSSQINGTNWYQIFNQSDVKFGFSDPNSDPAGYRAVMMIKLADSYYNNSDIFNSLVAANSAITSKANGTGYAINAPSNLNPGSHIMIRDDAAQLMPSLESGALDYAIVYKNIAEQQKGSGVEYIELPGSLSLNDTQYESDYKKISLVEYSDSNDANKTKVIKLSPIVYGITVLNNAPQKQLATEFVQLLLSPTGTQIIQNSFQEPISPAIATNDSTNIPQALQQYITGGE</sequence>
<keyword evidence="4" id="KW-1185">Reference proteome</keyword>
<dbReference type="OrthoDB" id="7820at2157"/>
<reference evidence="3 4" key="1">
    <citation type="journal article" date="2017" name="BMC Genomics">
        <title>Genomic analysis of methanogenic archaea reveals a shift towards energy conservation.</title>
        <authorList>
            <person name="Gilmore S.P."/>
            <person name="Henske J.K."/>
            <person name="Sexton J.A."/>
            <person name="Solomon K.V."/>
            <person name="Seppala S."/>
            <person name="Yoo J.I."/>
            <person name="Huyett L.M."/>
            <person name="Pressman A."/>
            <person name="Cogan J.Z."/>
            <person name="Kivenson V."/>
            <person name="Peng X."/>
            <person name="Tan Y."/>
            <person name="Valentine D.L."/>
            <person name="O'Malley M.A."/>
        </authorList>
    </citation>
    <scope>NUCLEOTIDE SEQUENCE [LARGE SCALE GENOMIC DNA]</scope>
    <source>
        <strain evidence="3 4">M.o.H.</strain>
    </source>
</reference>
<name>A0A2A2H1N6_METBR</name>
<dbReference type="PANTHER" id="PTHR30632:SF16">
    <property type="entry name" value="MOLYBDATE_TUNGSTATE-BINDING PROTEIN WTPA"/>
    <property type="match status" value="1"/>
</dbReference>
<dbReference type="SUPFAM" id="SSF53850">
    <property type="entry name" value="Periplasmic binding protein-like II"/>
    <property type="match status" value="1"/>
</dbReference>
<dbReference type="Proteomes" id="UP000217784">
    <property type="component" value="Unassembled WGS sequence"/>
</dbReference>
<comment type="caution">
    <text evidence="3">The sequence shown here is derived from an EMBL/GenBank/DDBJ whole genome shotgun (WGS) entry which is preliminary data.</text>
</comment>
<dbReference type="Gene3D" id="3.40.190.10">
    <property type="entry name" value="Periplasmic binding protein-like II"/>
    <property type="match status" value="2"/>
</dbReference>
<dbReference type="InterPro" id="IPR022498">
    <property type="entry name" value="ABC_trnspt_W-bd_WtpA"/>
</dbReference>
<evidence type="ECO:0000256" key="2">
    <source>
        <dbReference type="SAM" id="Phobius"/>
    </source>
</evidence>
<dbReference type="Pfam" id="PF13531">
    <property type="entry name" value="SBP_bac_11"/>
    <property type="match status" value="1"/>
</dbReference>
<dbReference type="RefSeq" id="WP_069584495.1">
    <property type="nucleotide sequence ID" value="NZ_LMVM01000039.1"/>
</dbReference>
<organism evidence="3 4">
    <name type="scientific">Methanobacterium bryantii</name>
    <dbReference type="NCBI Taxonomy" id="2161"/>
    <lineage>
        <taxon>Archaea</taxon>
        <taxon>Methanobacteriati</taxon>
        <taxon>Methanobacteriota</taxon>
        <taxon>Methanomada group</taxon>
        <taxon>Methanobacteria</taxon>
        <taxon>Methanobacteriales</taxon>
        <taxon>Methanobacteriaceae</taxon>
        <taxon>Methanobacterium</taxon>
    </lineage>
</organism>
<keyword evidence="2" id="KW-1133">Transmembrane helix</keyword>
<dbReference type="CDD" id="cd13540">
    <property type="entry name" value="PBP2_ModA_WtpA"/>
    <property type="match status" value="1"/>
</dbReference>
<dbReference type="GO" id="GO:0030973">
    <property type="term" value="F:molybdate ion binding"/>
    <property type="evidence" value="ECO:0007669"/>
    <property type="project" value="TreeGrafter"/>
</dbReference>
<accession>A0A2A2H1N6</accession>
<dbReference type="InterPro" id="IPR050682">
    <property type="entry name" value="ModA/WtpA"/>
</dbReference>
<dbReference type="GO" id="GO:1901359">
    <property type="term" value="F:tungstate binding"/>
    <property type="evidence" value="ECO:0007669"/>
    <property type="project" value="InterPro"/>
</dbReference>
<keyword evidence="2" id="KW-0472">Membrane</keyword>
<feature type="transmembrane region" description="Helical" evidence="2">
    <location>
        <begin position="6"/>
        <end position="24"/>
    </location>
</feature>
<dbReference type="AlphaFoldDB" id="A0A2A2H1N6"/>
<proteinExistence type="inferred from homology"/>
<evidence type="ECO:0000313" key="4">
    <source>
        <dbReference type="Proteomes" id="UP000217784"/>
    </source>
</evidence>
<protein>
    <submittedName>
        <fullName evidence="3">ABC transporter substrate-binding protein</fullName>
    </submittedName>
</protein>
<gene>
    <name evidence="3" type="ORF">ASJ80_04655</name>
</gene>
<comment type="similarity">
    <text evidence="1">Belongs to the bacterial solute-binding protein 1 family. WtpA subfamily.</text>
</comment>
<evidence type="ECO:0000313" key="3">
    <source>
        <dbReference type="EMBL" id="PAV03297.1"/>
    </source>
</evidence>
<dbReference type="NCBIfam" id="TIGR03730">
    <property type="entry name" value="tungstate_WtpA"/>
    <property type="match status" value="1"/>
</dbReference>
<keyword evidence="2" id="KW-0812">Transmembrane</keyword>
<evidence type="ECO:0000256" key="1">
    <source>
        <dbReference type="ARBA" id="ARBA00009438"/>
    </source>
</evidence>
<dbReference type="PANTHER" id="PTHR30632">
    <property type="entry name" value="MOLYBDATE-BINDING PERIPLASMIC PROTEIN"/>
    <property type="match status" value="1"/>
</dbReference>
<dbReference type="GO" id="GO:0015689">
    <property type="term" value="P:molybdate ion transport"/>
    <property type="evidence" value="ECO:0007669"/>
    <property type="project" value="TreeGrafter"/>
</dbReference>